<comment type="similarity">
    <text evidence="8">Belongs to the radical SAM superfamily. 7-carboxy-7-deazaguanine synthase family.</text>
</comment>
<dbReference type="RefSeq" id="WP_200989407.1">
    <property type="nucleotide sequence ID" value="NZ_CP063311.1"/>
</dbReference>
<dbReference type="PIRSF" id="PIRSF000370">
    <property type="entry name" value="QueE"/>
    <property type="match status" value="1"/>
</dbReference>
<dbReference type="AlphaFoldDB" id="A0A7S6RFB3"/>
<feature type="binding site" evidence="8">
    <location>
        <position position="100"/>
    </location>
    <ligand>
        <name>substrate</name>
    </ligand>
</feature>
<evidence type="ECO:0000256" key="4">
    <source>
        <dbReference type="ARBA" id="ARBA00022842"/>
    </source>
</evidence>
<dbReference type="PROSITE" id="PS51918">
    <property type="entry name" value="RADICAL_SAM"/>
    <property type="match status" value="1"/>
</dbReference>
<accession>A0A7S6RFB3</accession>
<name>A0A7S6RFB3_9CYAN</name>
<keyword evidence="3 8" id="KW-0479">Metal-binding</keyword>
<evidence type="ECO:0000313" key="11">
    <source>
        <dbReference type="Proteomes" id="UP000593846"/>
    </source>
</evidence>
<organism evidence="10 11">
    <name type="scientific">Anabaenopsis elenkinii CCIBt3563</name>
    <dbReference type="NCBI Taxonomy" id="2779889"/>
    <lineage>
        <taxon>Bacteria</taxon>
        <taxon>Bacillati</taxon>
        <taxon>Cyanobacteriota</taxon>
        <taxon>Cyanophyceae</taxon>
        <taxon>Nostocales</taxon>
        <taxon>Nodulariaceae</taxon>
        <taxon>Anabaenopsis</taxon>
    </lineage>
</organism>
<comment type="catalytic activity">
    <reaction evidence="8">
        <text>6-carboxy-5,6,7,8-tetrahydropterin + H(+) = 7-carboxy-7-carbaguanine + NH4(+)</text>
        <dbReference type="Rhea" id="RHEA:27974"/>
        <dbReference type="ChEBI" id="CHEBI:15378"/>
        <dbReference type="ChEBI" id="CHEBI:28938"/>
        <dbReference type="ChEBI" id="CHEBI:61032"/>
        <dbReference type="ChEBI" id="CHEBI:61036"/>
        <dbReference type="EC" id="4.3.99.3"/>
    </reaction>
</comment>
<dbReference type="HAMAP" id="MF_00917">
    <property type="entry name" value="QueE"/>
    <property type="match status" value="1"/>
</dbReference>
<feature type="binding site" evidence="8">
    <location>
        <position position="39"/>
    </location>
    <ligand>
        <name>[4Fe-4S] cluster</name>
        <dbReference type="ChEBI" id="CHEBI:49883"/>
        <note>4Fe-4S-S-AdoMet</note>
    </ligand>
</feature>
<comment type="function">
    <text evidence="8">Catalyzes the complex heterocyclic radical-mediated conversion of 6-carboxy-5,6,7,8-tetrahydropterin (CPH4) to 7-carboxy-7-deazaguanine (CDG), a step common to the biosynthetic pathways of all 7-deazapurine-containing compounds.</text>
</comment>
<reference evidence="11" key="1">
    <citation type="submission" date="2020-10" db="EMBL/GenBank/DDBJ databases">
        <title>Genome-based taxonomic classification of the species Anabaenopsis elenkinii.</title>
        <authorList>
            <person name="Delbaje E."/>
            <person name="Andreote A.P.D."/>
            <person name="Pellegrinetti T.A."/>
            <person name="Cruz R.B."/>
            <person name="Branco L.H.Z."/>
            <person name="Fiore M.F."/>
        </authorList>
    </citation>
    <scope>NUCLEOTIDE SEQUENCE [LARGE SCALE GENOMIC DNA]</scope>
    <source>
        <strain evidence="11">CCIBt3563</strain>
    </source>
</reference>
<comment type="cofactor">
    <cofactor evidence="8">
        <name>Mg(2+)</name>
        <dbReference type="ChEBI" id="CHEBI:18420"/>
    </cofactor>
</comment>
<keyword evidence="2 8" id="KW-0949">S-adenosyl-L-methionine</keyword>
<dbReference type="GO" id="GO:0016840">
    <property type="term" value="F:carbon-nitrogen lyase activity"/>
    <property type="evidence" value="ECO:0007669"/>
    <property type="project" value="UniProtKB-UniRule"/>
</dbReference>
<feature type="binding site" evidence="8">
    <location>
        <position position="48"/>
    </location>
    <ligand>
        <name>Mg(2+)</name>
        <dbReference type="ChEBI" id="CHEBI:18420"/>
    </ligand>
</feature>
<dbReference type="GO" id="GO:0000287">
    <property type="term" value="F:magnesium ion binding"/>
    <property type="evidence" value="ECO:0007669"/>
    <property type="project" value="UniProtKB-UniRule"/>
</dbReference>
<evidence type="ECO:0000256" key="8">
    <source>
        <dbReference type="HAMAP-Rule" id="MF_00917"/>
    </source>
</evidence>
<evidence type="ECO:0000256" key="6">
    <source>
        <dbReference type="ARBA" id="ARBA00023014"/>
    </source>
</evidence>
<keyword evidence="7 8" id="KW-0456">Lyase</keyword>
<dbReference type="GO" id="GO:0008616">
    <property type="term" value="P:tRNA queuosine(34) biosynthetic process"/>
    <property type="evidence" value="ECO:0007669"/>
    <property type="project" value="UniProtKB-UniRule"/>
</dbReference>
<comment type="cofactor">
    <cofactor evidence="8">
        <name>[4Fe-4S] cluster</name>
        <dbReference type="ChEBI" id="CHEBI:49883"/>
    </cofactor>
    <text evidence="8">Binds 1 [4Fe-4S] cluster. The cluster is coordinated with 3 cysteines and an exchangeable S-adenosyl-L-methionine.</text>
</comment>
<evidence type="ECO:0000256" key="5">
    <source>
        <dbReference type="ARBA" id="ARBA00023004"/>
    </source>
</evidence>
<keyword evidence="1 8" id="KW-0004">4Fe-4S</keyword>
<feature type="binding site" evidence="8">
    <location>
        <begin position="20"/>
        <end position="22"/>
    </location>
    <ligand>
        <name>substrate</name>
    </ligand>
</feature>
<evidence type="ECO:0000256" key="1">
    <source>
        <dbReference type="ARBA" id="ARBA00022485"/>
    </source>
</evidence>
<dbReference type="UniPathway" id="UPA00391"/>
<dbReference type="KEGG" id="aee:IM676_06220"/>
<gene>
    <name evidence="8" type="primary">queE</name>
    <name evidence="10" type="ORF">IM676_06220</name>
</gene>
<dbReference type="InterPro" id="IPR058240">
    <property type="entry name" value="rSAM_sf"/>
</dbReference>
<evidence type="ECO:0000259" key="9">
    <source>
        <dbReference type="PROSITE" id="PS51918"/>
    </source>
</evidence>
<dbReference type="EMBL" id="CP063311">
    <property type="protein sequence ID" value="QOV23874.1"/>
    <property type="molecule type" value="Genomic_DNA"/>
</dbReference>
<dbReference type="InterPro" id="IPR024924">
    <property type="entry name" value="7-CO-7-deazaguanine_synth-like"/>
</dbReference>
<dbReference type="EC" id="4.3.99.3" evidence="8"/>
<dbReference type="InterPro" id="IPR013785">
    <property type="entry name" value="Aldolase_TIM"/>
</dbReference>
<feature type="domain" description="Radical SAM core" evidence="9">
    <location>
        <begin position="26"/>
        <end position="257"/>
    </location>
</feature>
<protein>
    <recommendedName>
        <fullName evidence="8">7-carboxy-7-deazaguanine synthase</fullName>
        <shortName evidence="8">CDG synthase</shortName>
        <ecNumber evidence="8">4.3.99.3</ecNumber>
    </recommendedName>
    <alternativeName>
        <fullName evidence="8">Queuosine biosynthesis protein QueE</fullName>
    </alternativeName>
</protein>
<keyword evidence="4 8" id="KW-0460">Magnesium</keyword>
<keyword evidence="8" id="KW-0671">Queuosine biosynthesis</keyword>
<dbReference type="GO" id="GO:1904047">
    <property type="term" value="F:S-adenosyl-L-methionine binding"/>
    <property type="evidence" value="ECO:0007669"/>
    <property type="project" value="UniProtKB-UniRule"/>
</dbReference>
<feature type="binding site" evidence="8">
    <location>
        <position position="102"/>
    </location>
    <ligand>
        <name>S-adenosyl-L-methionine</name>
        <dbReference type="ChEBI" id="CHEBI:59789"/>
    </ligand>
</feature>
<dbReference type="Pfam" id="PF13353">
    <property type="entry name" value="Fer4_12"/>
    <property type="match status" value="1"/>
</dbReference>
<proteinExistence type="inferred from homology"/>
<feature type="binding site" evidence="8">
    <location>
        <begin position="45"/>
        <end position="47"/>
    </location>
    <ligand>
        <name>S-adenosyl-L-methionine</name>
        <dbReference type="ChEBI" id="CHEBI:59789"/>
    </ligand>
</feature>
<comment type="subunit">
    <text evidence="8">Homodimer.</text>
</comment>
<comment type="cofactor">
    <cofactor evidence="8">
        <name>S-adenosyl-L-methionine</name>
        <dbReference type="ChEBI" id="CHEBI:59789"/>
    </cofactor>
    <text evidence="8">Binds 1 S-adenosyl-L-methionine per subunit.</text>
</comment>
<dbReference type="SFLD" id="SFLDS00029">
    <property type="entry name" value="Radical_SAM"/>
    <property type="match status" value="1"/>
</dbReference>
<feature type="binding site" evidence="8">
    <location>
        <position position="35"/>
    </location>
    <ligand>
        <name>substrate</name>
    </ligand>
</feature>
<dbReference type="CDD" id="cd01335">
    <property type="entry name" value="Radical_SAM"/>
    <property type="match status" value="1"/>
</dbReference>
<feature type="binding site" evidence="8">
    <location>
        <position position="46"/>
    </location>
    <ligand>
        <name>[4Fe-4S] cluster</name>
        <dbReference type="ChEBI" id="CHEBI:49883"/>
        <note>4Fe-4S-S-AdoMet</note>
    </ligand>
</feature>
<keyword evidence="6 8" id="KW-0411">Iron-sulfur</keyword>
<evidence type="ECO:0000256" key="2">
    <source>
        <dbReference type="ARBA" id="ARBA00022691"/>
    </source>
</evidence>
<dbReference type="PANTHER" id="PTHR42836">
    <property type="entry name" value="7-CARBOXY-7-DEAZAGUANINE SYNTHASE"/>
    <property type="match status" value="1"/>
</dbReference>
<dbReference type="GO" id="GO:0051539">
    <property type="term" value="F:4 iron, 4 sulfur cluster binding"/>
    <property type="evidence" value="ECO:0007669"/>
    <property type="project" value="UniProtKB-UniRule"/>
</dbReference>
<dbReference type="SUPFAM" id="SSF102114">
    <property type="entry name" value="Radical SAM enzymes"/>
    <property type="match status" value="1"/>
</dbReference>
<dbReference type="InterPro" id="IPR007197">
    <property type="entry name" value="rSAM"/>
</dbReference>
<keyword evidence="5 8" id="KW-0408">Iron</keyword>
<comment type="caution">
    <text evidence="8">Lacks conserved residue(s) required for the propagation of feature annotation.</text>
</comment>
<comment type="pathway">
    <text evidence="8">Purine metabolism; 7-cyano-7-deazaguanine biosynthesis.</text>
</comment>
<evidence type="ECO:0000313" key="10">
    <source>
        <dbReference type="EMBL" id="QOV23874.1"/>
    </source>
</evidence>
<dbReference type="Gene3D" id="3.20.20.70">
    <property type="entry name" value="Aldolase class I"/>
    <property type="match status" value="1"/>
</dbReference>
<dbReference type="Proteomes" id="UP000593846">
    <property type="component" value="Chromosome"/>
</dbReference>
<evidence type="ECO:0000256" key="3">
    <source>
        <dbReference type="ARBA" id="ARBA00022723"/>
    </source>
</evidence>
<feature type="binding site" evidence="8">
    <location>
        <position position="43"/>
    </location>
    <ligand>
        <name>[4Fe-4S] cluster</name>
        <dbReference type="ChEBI" id="CHEBI:49883"/>
        <note>4Fe-4S-S-AdoMet</note>
    </ligand>
</feature>
<evidence type="ECO:0000256" key="7">
    <source>
        <dbReference type="ARBA" id="ARBA00023239"/>
    </source>
</evidence>
<dbReference type="PANTHER" id="PTHR42836:SF1">
    <property type="entry name" value="7-CARBOXY-7-DEAZAGUANINE SYNTHASE"/>
    <property type="match status" value="1"/>
</dbReference>
<keyword evidence="11" id="KW-1185">Reference proteome</keyword>
<sequence>MTAKTTVKSTARLMEVFSAIQGEGFHVGTRQLFIRFALCDLRCHFCDSVHTWNAPTTCRIERSPGLRDFEFHSNPVCLTTLMAWVERQNLPFLHDSISLTGGEPLLHAAFLQEFLPQVRSLTQLPIYLESGGHRPEQLAMILPYLDSVGMDLKLPSVSGETYWPEHTNFLQLCFDAQVEVFVKIIISEQTDPAELQRSAQLVAGVSPDIPIFLQPVTPLGGVLAPTPQQVLLWQAMMKGFVPQVRVVPQTHKMLNQL</sequence>